<dbReference type="InterPro" id="IPR009818">
    <property type="entry name" value="PAM2_motif"/>
</dbReference>
<dbReference type="AlphaFoldDB" id="A0A7K5I1Z0"/>
<dbReference type="GO" id="GO:0034063">
    <property type="term" value="P:stress granule assembly"/>
    <property type="evidence" value="ECO:0007669"/>
    <property type="project" value="TreeGrafter"/>
</dbReference>
<feature type="compositionally biased region" description="Basic and acidic residues" evidence="2">
    <location>
        <begin position="486"/>
        <end position="502"/>
    </location>
</feature>
<dbReference type="EMBL" id="VYZB01000606">
    <property type="protein sequence ID" value="NWS75620.1"/>
    <property type="molecule type" value="Genomic_DNA"/>
</dbReference>
<feature type="compositionally biased region" description="Low complexity" evidence="2">
    <location>
        <begin position="545"/>
        <end position="571"/>
    </location>
</feature>
<feature type="compositionally biased region" description="Polar residues" evidence="2">
    <location>
        <begin position="579"/>
        <end position="590"/>
    </location>
</feature>
<proteinExistence type="inferred from homology"/>
<dbReference type="InterPro" id="IPR045117">
    <property type="entry name" value="ATXN2-like"/>
</dbReference>
<gene>
    <name evidence="4" type="primary">Atxn2</name>
    <name evidence="4" type="ORF">CROSUL_R09930</name>
</gene>
<feature type="compositionally biased region" description="Basic residues" evidence="2">
    <location>
        <begin position="328"/>
        <end position="338"/>
    </location>
</feature>
<evidence type="ECO:0000259" key="3">
    <source>
        <dbReference type="PROSITE" id="PS52002"/>
    </source>
</evidence>
<dbReference type="OrthoDB" id="2275718at2759"/>
<dbReference type="PROSITE" id="PS52002">
    <property type="entry name" value="SM"/>
    <property type="match status" value="1"/>
</dbReference>
<evidence type="ECO:0000256" key="1">
    <source>
        <dbReference type="ARBA" id="ARBA00007503"/>
    </source>
</evidence>
<feature type="region of interest" description="Disordered" evidence="2">
    <location>
        <begin position="835"/>
        <end position="878"/>
    </location>
</feature>
<dbReference type="GO" id="GO:0010494">
    <property type="term" value="C:cytoplasmic stress granule"/>
    <property type="evidence" value="ECO:0007669"/>
    <property type="project" value="TreeGrafter"/>
</dbReference>
<comment type="caution">
    <text evidence="4">The sequence shown here is derived from an EMBL/GenBank/DDBJ whole genome shotgun (WGS) entry which is preliminary data.</text>
</comment>
<dbReference type="Pfam" id="PF07145">
    <property type="entry name" value="PAM2"/>
    <property type="match status" value="1"/>
</dbReference>
<feature type="region of interest" description="Disordered" evidence="2">
    <location>
        <begin position="896"/>
        <end position="918"/>
    </location>
</feature>
<feature type="non-terminal residue" evidence="4">
    <location>
        <position position="1003"/>
    </location>
</feature>
<feature type="compositionally biased region" description="Polar residues" evidence="2">
    <location>
        <begin position="452"/>
        <end position="472"/>
    </location>
</feature>
<organism evidence="4 5">
    <name type="scientific">Crotophaga sulcirostris</name>
    <name type="common">Groove-billed ani</name>
    <dbReference type="NCBI Taxonomy" id="33598"/>
    <lineage>
        <taxon>Eukaryota</taxon>
        <taxon>Metazoa</taxon>
        <taxon>Chordata</taxon>
        <taxon>Craniata</taxon>
        <taxon>Vertebrata</taxon>
        <taxon>Euteleostomi</taxon>
        <taxon>Archelosauria</taxon>
        <taxon>Archosauria</taxon>
        <taxon>Dinosauria</taxon>
        <taxon>Saurischia</taxon>
        <taxon>Theropoda</taxon>
        <taxon>Coelurosauria</taxon>
        <taxon>Aves</taxon>
        <taxon>Neognathae</taxon>
        <taxon>Neoaves</taxon>
        <taxon>Otidimorphae</taxon>
        <taxon>Cuculiformes</taxon>
        <taxon>Crotophagidae</taxon>
        <taxon>Crotophaga</taxon>
    </lineage>
</organism>
<dbReference type="SMART" id="SM01272">
    <property type="entry name" value="LsmAD"/>
    <property type="match status" value="1"/>
</dbReference>
<feature type="region of interest" description="Disordered" evidence="2">
    <location>
        <begin position="203"/>
        <end position="288"/>
    </location>
</feature>
<feature type="compositionally biased region" description="Polar residues" evidence="2">
    <location>
        <begin position="503"/>
        <end position="512"/>
    </location>
</feature>
<dbReference type="Pfam" id="PF14438">
    <property type="entry name" value="SM-ATX"/>
    <property type="match status" value="1"/>
</dbReference>
<accession>A0A7K5I1Z0</accession>
<dbReference type="PANTHER" id="PTHR12854:SF11">
    <property type="entry name" value="ATAXIN-2"/>
    <property type="match status" value="1"/>
</dbReference>
<dbReference type="InterPro" id="IPR025852">
    <property type="entry name" value="SM_dom_ATX"/>
</dbReference>
<feature type="compositionally biased region" description="Basic and acidic residues" evidence="2">
    <location>
        <begin position="222"/>
        <end position="236"/>
    </location>
</feature>
<evidence type="ECO:0000313" key="4">
    <source>
        <dbReference type="EMBL" id="NWS75620.1"/>
    </source>
</evidence>
<dbReference type="InterPro" id="IPR009604">
    <property type="entry name" value="LsmAD_domain"/>
</dbReference>
<dbReference type="Proteomes" id="UP000549499">
    <property type="component" value="Unassembled WGS sequence"/>
</dbReference>
<feature type="domain" description="Sm" evidence="3">
    <location>
        <begin position="11"/>
        <end position="88"/>
    </location>
</feature>
<dbReference type="GO" id="GO:0003729">
    <property type="term" value="F:mRNA binding"/>
    <property type="evidence" value="ECO:0007669"/>
    <property type="project" value="TreeGrafter"/>
</dbReference>
<feature type="compositionally biased region" description="Basic and acidic residues" evidence="2">
    <location>
        <begin position="519"/>
        <end position="542"/>
    </location>
</feature>
<evidence type="ECO:0000256" key="2">
    <source>
        <dbReference type="SAM" id="MobiDB-lite"/>
    </source>
</evidence>
<feature type="compositionally biased region" description="Basic and acidic residues" evidence="2">
    <location>
        <begin position="592"/>
        <end position="609"/>
    </location>
</feature>
<comment type="similarity">
    <text evidence="1">Belongs to the ataxin-2 family.</text>
</comment>
<name>A0A7K5I1Z0_CROSL</name>
<feature type="compositionally biased region" description="Low complexity" evidence="2">
    <location>
        <begin position="261"/>
        <end position="274"/>
    </location>
</feature>
<sequence length="1003" mass="108862">ISFDGIYANMRMVHILTSVVGSKCEVQVKNGGIYEGVFKTYSPKCDLVLDAAHRKTAESSLGPKREDILESILFKSSDFVMVHFKDMDTNYARRDAFTDSAISAKVNGEHKEKDLEPWDGGETTATEELEALETDVSNGWDPNDMFRYNEENYGVISTYDSSLSSYTVPLERDNSEEFLKREARATQLAEEIESSAQYKARVALENDERTEEEKYTAVQRNANEREGHGVNTRENKYIPPGQRNRDVLSWGSGRQNSPRMGQSGSGPPISRSGSHTSEFSPNSGADQRVVNGGKYLKSKQMCFIKLQSIYLLCGVFFFSGPPRMSPKAQRHPRGHRVSTGRGTISSGLEFVSHNAPGEASTTAVARGSPSGGTWSSVVSGVPRLSPKTHRPRSPRQSSTPTGPALPSPQPGAIPTESVAMPVPAASPTPASPASNRAVTPSSEAKDTRLQDQRQNSATGNKENIKPSETSPSFPKPESKGVSPIVSEHRKQIDDLKKFKNDFRLQSSSSSDAVDQLLNKTREGEKSRDVVKEKTESTPKESIIETGSNTNSNGGSSKPNSPSISPSISNSSEQKRGPEVTSQGVQTSGPGSKQDKEDKEEKKDASEQVRKSTLNPNAKEFNPRSFAQPKPSTTPTSPRPQAQPSPSMVGHQQPTPVYTQPVCFAPNMMYPVPVSPGVQPLYPIPMTPMPVNQAKTYRAVPNMPQQRQDQHHQSTMMHPASAAGPPIVATPPAYSTQYVAYSPQQFPNQPLVQHVPHYQSQHPHVYSPVIQGNARMMAPPTHAQPGLVSSSATQYGAHEQTHAMYACPKIPYSKETGPSFYFAISTGSLAQQYAHPNATLHPHPPHPQPSATPTGQQQSQHAGSHPAPSPVQHHQHQAAQALHLANPQQQSAIYHAGLAPTPPSMTPGSNTQSPQNSFPTAQQTVFTIHPSHVQPAYTNPPHMAHVPQAHVQSGMVPSHPTAHAPMMLMTTQPPGGPQAAIAQSALQPIPVSTTTHFPYMTHPS</sequence>
<feature type="compositionally biased region" description="Polar residues" evidence="2">
    <location>
        <begin position="905"/>
        <end position="918"/>
    </location>
</feature>
<feature type="compositionally biased region" description="Polar residues" evidence="2">
    <location>
        <begin position="275"/>
        <end position="285"/>
    </location>
</feature>
<evidence type="ECO:0000313" key="5">
    <source>
        <dbReference type="Proteomes" id="UP000549499"/>
    </source>
</evidence>
<reference evidence="4 5" key="1">
    <citation type="submission" date="2019-09" db="EMBL/GenBank/DDBJ databases">
        <title>Bird 10,000 Genomes (B10K) Project - Family phase.</title>
        <authorList>
            <person name="Zhang G."/>
        </authorList>
    </citation>
    <scope>NUCLEOTIDE SEQUENCE [LARGE SCALE GENOMIC DNA]</scope>
    <source>
        <strain evidence="4">B10K-DU-003-44</strain>
        <tissue evidence="4">Muscle</tissue>
    </source>
</reference>
<dbReference type="PANTHER" id="PTHR12854">
    <property type="entry name" value="ATAXIN 2-RELATED"/>
    <property type="match status" value="1"/>
</dbReference>
<keyword evidence="5" id="KW-1185">Reference proteome</keyword>
<feature type="region of interest" description="Disordered" evidence="2">
    <location>
        <begin position="324"/>
        <end position="653"/>
    </location>
</feature>
<protein>
    <submittedName>
        <fullName evidence="4">ATX2 protein</fullName>
    </submittedName>
</protein>
<feature type="non-terminal residue" evidence="4">
    <location>
        <position position="1"/>
    </location>
</feature>
<feature type="compositionally biased region" description="Basic and acidic residues" evidence="2">
    <location>
        <begin position="203"/>
        <end position="215"/>
    </location>
</feature>
<dbReference type="InterPro" id="IPR047575">
    <property type="entry name" value="Sm"/>
</dbReference>
<dbReference type="Pfam" id="PF06741">
    <property type="entry name" value="LsmAD"/>
    <property type="match status" value="1"/>
</dbReference>
<feature type="compositionally biased region" description="Polar residues" evidence="2">
    <location>
        <begin position="850"/>
        <end position="861"/>
    </location>
</feature>
<feature type="compositionally biased region" description="Low complexity" evidence="2">
    <location>
        <begin position="367"/>
        <end position="381"/>
    </location>
</feature>